<proteinExistence type="predicted"/>
<name>W2CA57_9BACT</name>
<sequence>MNVGPKRKREMKEQIRDLFNNRMKSLSAIYENTTDTFYSHIPDDVLKSIRDAFKISAEEDVLFYRDTSSFNTALNGLVITTSGVYWNLNYITKDPIHVEWNRIQHAVYKDLSIHLLFSDGLSHPLDIKLFFKKGKFEPEHALHFAAVLTEIAELCQQTKAPDAVNVNGGGYQRSQQENSEVFAVPNSLREQIRLLFVDKMDSLKRTHEDSFNTFYCELPDDTIKSLKEGFAISSEEDVLFFRDPAFLASTLEGVLITTSGVYWNLSYLENNLATCTTWDRIQAVEYRDSNMHFFFRDGFSYALDIKYFFKKKKFNLDHANHFAAVLTEIANLCQQSEIQRVSNVRVDEPSIDSYTVATSFPQQGGSSMTTAEQEYLTEYKECLASNGGEFSDSERRLLERMRKSLGISVKRAAELEDSLTPALQLTEVESEYLEEYKQCVVGGNITDSERRLLDRMKKTLGISDERAAEIESSIITI</sequence>
<evidence type="ECO:0000313" key="2">
    <source>
        <dbReference type="Proteomes" id="UP000018872"/>
    </source>
</evidence>
<evidence type="ECO:0000313" key="1">
    <source>
        <dbReference type="EMBL" id="ETK04025.1"/>
    </source>
</evidence>
<comment type="caution">
    <text evidence="1">The sequence shown here is derived from an EMBL/GenBank/DDBJ whole genome shotgun (WGS) entry which is preliminary data.</text>
</comment>
<gene>
    <name evidence="1" type="ORF">T229_11310</name>
</gene>
<dbReference type="AlphaFoldDB" id="W2CA57"/>
<dbReference type="SUPFAM" id="SSF158682">
    <property type="entry name" value="TerB-like"/>
    <property type="match status" value="1"/>
</dbReference>
<accession>W2CA57</accession>
<reference evidence="1 2" key="1">
    <citation type="submission" date="2013-11" db="EMBL/GenBank/DDBJ databases">
        <title>Single cell genomics of uncultured Tannerella BU063 (oral taxon 286).</title>
        <authorList>
            <person name="Beall C.J."/>
            <person name="Campbell A.G."/>
            <person name="Griffen A.L."/>
            <person name="Podar M."/>
            <person name="Leys E.J."/>
        </authorList>
    </citation>
    <scope>NUCLEOTIDE SEQUENCE [LARGE SCALE GENOMIC DNA]</scope>
    <source>
        <strain evidence="1">Cell 5</strain>
    </source>
</reference>
<dbReference type="EMBL" id="AYYC01000709">
    <property type="protein sequence ID" value="ETK04025.1"/>
    <property type="molecule type" value="Genomic_DNA"/>
</dbReference>
<dbReference type="InterPro" id="IPR029024">
    <property type="entry name" value="TerB-like"/>
</dbReference>
<organism evidence="1 2">
    <name type="scientific">Tannerella sp. oral taxon BU063 isolate Cell 5</name>
    <dbReference type="NCBI Taxonomy" id="1410950"/>
    <lineage>
        <taxon>Bacteria</taxon>
        <taxon>Pseudomonadati</taxon>
        <taxon>Bacteroidota</taxon>
        <taxon>Bacteroidia</taxon>
        <taxon>Bacteroidales</taxon>
        <taxon>Tannerellaceae</taxon>
        <taxon>Tannerella</taxon>
    </lineage>
</organism>
<protein>
    <submittedName>
        <fullName evidence="1">Uncharacterized protein</fullName>
    </submittedName>
</protein>
<dbReference type="Proteomes" id="UP000018872">
    <property type="component" value="Unassembled WGS sequence"/>
</dbReference>
<dbReference type="PATRIC" id="fig|1410950.3.peg.1675"/>